<protein>
    <submittedName>
        <fullName evidence="3">Alanyl-tRNA editing protein</fullName>
    </submittedName>
</protein>
<dbReference type="OrthoDB" id="9812949at2"/>
<dbReference type="GO" id="GO:0000166">
    <property type="term" value="F:nucleotide binding"/>
    <property type="evidence" value="ECO:0007669"/>
    <property type="project" value="InterPro"/>
</dbReference>
<dbReference type="SUPFAM" id="SSF55186">
    <property type="entry name" value="ThrRS/AlaRS common domain"/>
    <property type="match status" value="1"/>
</dbReference>
<reference evidence="3 4" key="1">
    <citation type="submission" date="2018-06" db="EMBL/GenBank/DDBJ databases">
        <title>Azoarcus communis strain SWub3 genome.</title>
        <authorList>
            <person name="Zorraquino Salvo V."/>
            <person name="Toubiana D."/>
            <person name="Blumwald E."/>
        </authorList>
    </citation>
    <scope>NUCLEOTIDE SEQUENCE [LARGE SCALE GENOMIC DNA]</scope>
    <source>
        <strain evidence="3 4">SWub3</strain>
    </source>
</reference>
<dbReference type="InterPro" id="IPR051335">
    <property type="entry name" value="Alanyl-tRNA_Editing_Enzymes"/>
</dbReference>
<dbReference type="GO" id="GO:0046872">
    <property type="term" value="F:metal ion binding"/>
    <property type="evidence" value="ECO:0007669"/>
    <property type="project" value="UniProtKB-KW"/>
</dbReference>
<dbReference type="Gene3D" id="3.30.980.10">
    <property type="entry name" value="Threonyl-trna Synthetase, Chain A, domain 2"/>
    <property type="match status" value="1"/>
</dbReference>
<keyword evidence="2" id="KW-0862">Zinc</keyword>
<dbReference type="RefSeq" id="WP_110529705.1">
    <property type="nucleotide sequence ID" value="NZ_QKOE01000028.1"/>
</dbReference>
<keyword evidence="4" id="KW-1185">Reference proteome</keyword>
<proteinExistence type="predicted"/>
<evidence type="ECO:0000313" key="3">
    <source>
        <dbReference type="EMBL" id="PZA14544.1"/>
    </source>
</evidence>
<dbReference type="SUPFAM" id="SSF50447">
    <property type="entry name" value="Translation proteins"/>
    <property type="match status" value="1"/>
</dbReference>
<gene>
    <name evidence="3" type="ORF">DNK49_21390</name>
</gene>
<keyword evidence="1" id="KW-0479">Metal-binding</keyword>
<dbReference type="PANTHER" id="PTHR43462">
    <property type="entry name" value="ALANYL-TRNA EDITING PROTEIN"/>
    <property type="match status" value="1"/>
</dbReference>
<dbReference type="GO" id="GO:0002161">
    <property type="term" value="F:aminoacyl-tRNA deacylase activity"/>
    <property type="evidence" value="ECO:0007669"/>
    <property type="project" value="UniProtKB-ARBA"/>
</dbReference>
<accession>A0A323UPX7</accession>
<evidence type="ECO:0000256" key="1">
    <source>
        <dbReference type="ARBA" id="ARBA00022723"/>
    </source>
</evidence>
<dbReference type="Gene3D" id="2.40.30.130">
    <property type="match status" value="1"/>
</dbReference>
<dbReference type="AlphaFoldDB" id="A0A323UPX7"/>
<dbReference type="InterPro" id="IPR018163">
    <property type="entry name" value="Thr/Ala-tRNA-synth_IIc_edit"/>
</dbReference>
<comment type="caution">
    <text evidence="3">The sequence shown here is derived from an EMBL/GenBank/DDBJ whole genome shotgun (WGS) entry which is preliminary data.</text>
</comment>
<organism evidence="3 4">
    <name type="scientific">Parazoarcus communis SWub3 = DSM 12120</name>
    <dbReference type="NCBI Taxonomy" id="1121029"/>
    <lineage>
        <taxon>Bacteria</taxon>
        <taxon>Pseudomonadati</taxon>
        <taxon>Pseudomonadota</taxon>
        <taxon>Betaproteobacteria</taxon>
        <taxon>Rhodocyclales</taxon>
        <taxon>Zoogloeaceae</taxon>
        <taxon>Parazoarcus</taxon>
    </lineage>
</organism>
<evidence type="ECO:0000313" key="4">
    <source>
        <dbReference type="Proteomes" id="UP000248259"/>
    </source>
</evidence>
<dbReference type="Proteomes" id="UP000248259">
    <property type="component" value="Unassembled WGS sequence"/>
</dbReference>
<dbReference type="EMBL" id="QKOE01000028">
    <property type="protein sequence ID" value="PZA14544.1"/>
    <property type="molecule type" value="Genomic_DNA"/>
</dbReference>
<dbReference type="InterPro" id="IPR009000">
    <property type="entry name" value="Transl_B-barrel_sf"/>
</dbReference>
<name>A0A323UPX7_9RHOO</name>
<evidence type="ECO:0000256" key="2">
    <source>
        <dbReference type="ARBA" id="ARBA00022833"/>
    </source>
</evidence>
<sequence length="260" mass="28983">MNLIGRTTRKRYYEDPYLAHCSAQVLRSNADYVELDSTVAYPEGGGQESDRGVIHLPDGRCIRFVEAKRMYGYAPRLEGFPDIQIDGVIWHMVHPDDRSVAAGIEEGVSVDIEIDIERRARLTLSHTASHLVYVGIGLFRPDAIPGILGCHIKPEGARFDFKVAERFTPEEVEAITIFANDLVCRNAPVRVESHEVHADARIWRCEAHQMPCGGTHLTSTGSIGLLKIRRKCLGTGKERLSCEFVDAALDLSPYQGRTPL</sequence>
<dbReference type="PANTHER" id="PTHR43462:SF1">
    <property type="entry name" value="ALANYL-TRNA EDITING PROTEIN AARSD1"/>
    <property type="match status" value="1"/>
</dbReference>